<dbReference type="EMBL" id="CAJPEV010001059">
    <property type="protein sequence ID" value="CAG0890447.1"/>
    <property type="molecule type" value="Genomic_DNA"/>
</dbReference>
<dbReference type="Pfam" id="PF00089">
    <property type="entry name" value="Trypsin"/>
    <property type="match status" value="1"/>
</dbReference>
<evidence type="ECO:0000256" key="1">
    <source>
        <dbReference type="ARBA" id="ARBA00023157"/>
    </source>
</evidence>
<keyword evidence="1" id="KW-1015">Disulfide bond</keyword>
<dbReference type="PROSITE" id="PS00134">
    <property type="entry name" value="TRYPSIN_HIS"/>
    <property type="match status" value="1"/>
</dbReference>
<dbReference type="PROSITE" id="PS50240">
    <property type="entry name" value="TRYPSIN_DOM"/>
    <property type="match status" value="1"/>
</dbReference>
<sequence>MRSFPQASLAHQNYFCWGTRKTKRSAMKGYLAFIALLLAQPEESHQGSSSNPGPSCSQYTTNTPLLLANQCGRWNVRRSSSSSSWFARFLEIFRLPAEDIQEDPLIIGGSPATIVEAPWLTFVSATISGKSYSCTGSIIDQLHVLTAAHCFFDGSISATGASVLVGNANYQLGTRFYAKDVYIHPSYNKADHSQGHDIAVIKLNKTLSFSPSVQPICVPQSDSLSDAGACPTRVFGWGRTTETPAVRPLNLQKLDVTVLSKEECSSYNKGFICVQGVKSGTGTCFGDSGGPTVVYANNLAYVMGVDSHHIGSCAQYPTRYTWVTANINFITDAVNS</sequence>
<dbReference type="CDD" id="cd00190">
    <property type="entry name" value="Tryp_SPc"/>
    <property type="match status" value="1"/>
</dbReference>
<gene>
    <name evidence="4" type="ORF">DSTB1V02_LOCUS6025</name>
</gene>
<dbReference type="SMART" id="SM00020">
    <property type="entry name" value="Tryp_SPc"/>
    <property type="match status" value="1"/>
</dbReference>
<evidence type="ECO:0000313" key="5">
    <source>
        <dbReference type="Proteomes" id="UP000677054"/>
    </source>
</evidence>
<dbReference type="InterPro" id="IPR051487">
    <property type="entry name" value="Ser/Thr_Proteases_Immune/Dev"/>
</dbReference>
<dbReference type="GO" id="GO:0004252">
    <property type="term" value="F:serine-type endopeptidase activity"/>
    <property type="evidence" value="ECO:0007669"/>
    <property type="project" value="InterPro"/>
</dbReference>
<dbReference type="PANTHER" id="PTHR24256">
    <property type="entry name" value="TRYPTASE-RELATED"/>
    <property type="match status" value="1"/>
</dbReference>
<reference evidence="4" key="1">
    <citation type="submission" date="2020-11" db="EMBL/GenBank/DDBJ databases">
        <authorList>
            <person name="Tran Van P."/>
        </authorList>
    </citation>
    <scope>NUCLEOTIDE SEQUENCE</scope>
</reference>
<dbReference type="AlphaFoldDB" id="A0A7R9A3C8"/>
<accession>A0A7R9A3C8</accession>
<keyword evidence="5" id="KW-1185">Reference proteome</keyword>
<dbReference type="PRINTS" id="PR00722">
    <property type="entry name" value="CHYMOTRYPSIN"/>
</dbReference>
<dbReference type="GO" id="GO:0006508">
    <property type="term" value="P:proteolysis"/>
    <property type="evidence" value="ECO:0007669"/>
    <property type="project" value="InterPro"/>
</dbReference>
<dbReference type="InterPro" id="IPR018114">
    <property type="entry name" value="TRYPSIN_HIS"/>
</dbReference>
<dbReference type="OrthoDB" id="5565075at2759"/>
<evidence type="ECO:0000256" key="2">
    <source>
        <dbReference type="ARBA" id="ARBA00024195"/>
    </source>
</evidence>
<dbReference type="InterPro" id="IPR001254">
    <property type="entry name" value="Trypsin_dom"/>
</dbReference>
<dbReference type="InterPro" id="IPR001314">
    <property type="entry name" value="Peptidase_S1A"/>
</dbReference>
<evidence type="ECO:0000259" key="3">
    <source>
        <dbReference type="PROSITE" id="PS50240"/>
    </source>
</evidence>
<dbReference type="Proteomes" id="UP000677054">
    <property type="component" value="Unassembled WGS sequence"/>
</dbReference>
<dbReference type="SUPFAM" id="SSF50494">
    <property type="entry name" value="Trypsin-like serine proteases"/>
    <property type="match status" value="1"/>
</dbReference>
<proteinExistence type="inferred from homology"/>
<dbReference type="InterPro" id="IPR009003">
    <property type="entry name" value="Peptidase_S1_PA"/>
</dbReference>
<feature type="domain" description="Peptidase S1" evidence="3">
    <location>
        <begin position="106"/>
        <end position="335"/>
    </location>
</feature>
<name>A0A7R9A3C8_9CRUS</name>
<organism evidence="4">
    <name type="scientific">Darwinula stevensoni</name>
    <dbReference type="NCBI Taxonomy" id="69355"/>
    <lineage>
        <taxon>Eukaryota</taxon>
        <taxon>Metazoa</taxon>
        <taxon>Ecdysozoa</taxon>
        <taxon>Arthropoda</taxon>
        <taxon>Crustacea</taxon>
        <taxon>Oligostraca</taxon>
        <taxon>Ostracoda</taxon>
        <taxon>Podocopa</taxon>
        <taxon>Podocopida</taxon>
        <taxon>Darwinulocopina</taxon>
        <taxon>Darwinuloidea</taxon>
        <taxon>Darwinulidae</taxon>
        <taxon>Darwinula</taxon>
    </lineage>
</organism>
<comment type="similarity">
    <text evidence="2">Belongs to the peptidase S1 family. CLIP subfamily.</text>
</comment>
<protein>
    <recommendedName>
        <fullName evidence="3">Peptidase S1 domain-containing protein</fullName>
    </recommendedName>
</protein>
<evidence type="ECO:0000313" key="4">
    <source>
        <dbReference type="EMBL" id="CAD7246168.1"/>
    </source>
</evidence>
<dbReference type="Gene3D" id="2.40.10.10">
    <property type="entry name" value="Trypsin-like serine proteases"/>
    <property type="match status" value="1"/>
</dbReference>
<dbReference type="InterPro" id="IPR043504">
    <property type="entry name" value="Peptidase_S1_PA_chymotrypsin"/>
</dbReference>
<dbReference type="FunFam" id="2.40.10.10:FF:000068">
    <property type="entry name" value="transmembrane protease serine 2"/>
    <property type="match status" value="1"/>
</dbReference>
<dbReference type="EMBL" id="LR900576">
    <property type="protein sequence ID" value="CAD7246168.1"/>
    <property type="molecule type" value="Genomic_DNA"/>
</dbReference>